<gene>
    <name evidence="2" type="ORF">AVEN_78576_1</name>
</gene>
<feature type="region of interest" description="Disordered" evidence="1">
    <location>
        <begin position="37"/>
        <end position="65"/>
    </location>
</feature>
<proteinExistence type="predicted"/>
<name>A0A4Y2L9G4_ARAVE</name>
<evidence type="ECO:0000313" key="3">
    <source>
        <dbReference type="Proteomes" id="UP000499080"/>
    </source>
</evidence>
<feature type="compositionally biased region" description="Basic residues" evidence="1">
    <location>
        <begin position="37"/>
        <end position="48"/>
    </location>
</feature>
<organism evidence="2 3">
    <name type="scientific">Araneus ventricosus</name>
    <name type="common">Orbweaver spider</name>
    <name type="synonym">Epeira ventricosa</name>
    <dbReference type="NCBI Taxonomy" id="182803"/>
    <lineage>
        <taxon>Eukaryota</taxon>
        <taxon>Metazoa</taxon>
        <taxon>Ecdysozoa</taxon>
        <taxon>Arthropoda</taxon>
        <taxon>Chelicerata</taxon>
        <taxon>Arachnida</taxon>
        <taxon>Araneae</taxon>
        <taxon>Araneomorphae</taxon>
        <taxon>Entelegynae</taxon>
        <taxon>Araneoidea</taxon>
        <taxon>Araneidae</taxon>
        <taxon>Araneus</taxon>
    </lineage>
</organism>
<keyword evidence="3" id="KW-1185">Reference proteome</keyword>
<evidence type="ECO:0000256" key="1">
    <source>
        <dbReference type="SAM" id="MobiDB-lite"/>
    </source>
</evidence>
<dbReference type="EMBL" id="BGPR01005562">
    <property type="protein sequence ID" value="GBN11341.1"/>
    <property type="molecule type" value="Genomic_DNA"/>
</dbReference>
<protein>
    <submittedName>
        <fullName evidence="2">Uncharacterized protein</fullName>
    </submittedName>
</protein>
<feature type="compositionally biased region" description="Basic and acidic residues" evidence="1">
    <location>
        <begin position="126"/>
        <end position="138"/>
    </location>
</feature>
<dbReference type="Proteomes" id="UP000499080">
    <property type="component" value="Unassembled WGS sequence"/>
</dbReference>
<evidence type="ECO:0000313" key="2">
    <source>
        <dbReference type="EMBL" id="GBN11341.1"/>
    </source>
</evidence>
<feature type="region of interest" description="Disordered" evidence="1">
    <location>
        <begin position="103"/>
        <end position="138"/>
    </location>
</feature>
<comment type="caution">
    <text evidence="2">The sequence shown here is derived from an EMBL/GenBank/DDBJ whole genome shotgun (WGS) entry which is preliminary data.</text>
</comment>
<dbReference type="AlphaFoldDB" id="A0A4Y2L9G4"/>
<reference evidence="2 3" key="1">
    <citation type="journal article" date="2019" name="Sci. Rep.">
        <title>Orb-weaving spider Araneus ventricosus genome elucidates the spidroin gene catalogue.</title>
        <authorList>
            <person name="Kono N."/>
            <person name="Nakamura H."/>
            <person name="Ohtoshi R."/>
            <person name="Moran D.A.P."/>
            <person name="Shinohara A."/>
            <person name="Yoshida Y."/>
            <person name="Fujiwara M."/>
            <person name="Mori M."/>
            <person name="Tomita M."/>
            <person name="Arakawa K."/>
        </authorList>
    </citation>
    <scope>NUCLEOTIDE SEQUENCE [LARGE SCALE GENOMIC DNA]</scope>
</reference>
<sequence>MASRLALRKIIPSAYFTTCRNSTQVHKLHRIQIVKKKKTPKNLHKHQSANHNKITPATECSRRQSPDPSYFITSVTVHHKSDKIKPIKQNIYFQNGQFNSEFRMKRTPSDDVDSDLSVTSAPEISKSSEKNRAEGISI</sequence>
<accession>A0A4Y2L9G4</accession>